<dbReference type="InParanoid" id="A0A409Y9T5"/>
<accession>A0A409Y9T5</accession>
<dbReference type="InterPro" id="IPR036890">
    <property type="entry name" value="HATPase_C_sf"/>
</dbReference>
<feature type="region of interest" description="Disordered" evidence="1">
    <location>
        <begin position="1473"/>
        <end position="1524"/>
    </location>
</feature>
<dbReference type="NCBIfam" id="NF047352">
    <property type="entry name" value="P_loop_sacsin"/>
    <property type="match status" value="1"/>
</dbReference>
<dbReference type="InterPro" id="IPR020575">
    <property type="entry name" value="Hsp90_N"/>
</dbReference>
<dbReference type="Proteomes" id="UP000284842">
    <property type="component" value="Unassembled WGS sequence"/>
</dbReference>
<protein>
    <recommendedName>
        <fullName evidence="2">Sacsin/Nov domain-containing protein</fullName>
    </recommendedName>
</protein>
<dbReference type="PANTHER" id="PTHR47839">
    <property type="entry name" value="DOMAIN PROTEIN, PUTATIVE (AFU_ORTHOLOGUE AFUA_6G04830)-RELATED"/>
    <property type="match status" value="1"/>
</dbReference>
<dbReference type="STRING" id="181874.A0A409Y9T5"/>
<dbReference type="EMBL" id="NHTK01001348">
    <property type="protein sequence ID" value="PPQ99714.1"/>
    <property type="molecule type" value="Genomic_DNA"/>
</dbReference>
<organism evidence="3 4">
    <name type="scientific">Panaeolus cyanescens</name>
    <dbReference type="NCBI Taxonomy" id="181874"/>
    <lineage>
        <taxon>Eukaryota</taxon>
        <taxon>Fungi</taxon>
        <taxon>Dikarya</taxon>
        <taxon>Basidiomycota</taxon>
        <taxon>Agaricomycotina</taxon>
        <taxon>Agaricomycetes</taxon>
        <taxon>Agaricomycetidae</taxon>
        <taxon>Agaricales</taxon>
        <taxon>Agaricineae</taxon>
        <taxon>Galeropsidaceae</taxon>
        <taxon>Panaeolus</taxon>
    </lineage>
</organism>
<evidence type="ECO:0000259" key="2">
    <source>
        <dbReference type="Pfam" id="PF25794"/>
    </source>
</evidence>
<feature type="domain" description="Sacsin/Nov" evidence="2">
    <location>
        <begin position="24"/>
        <end position="151"/>
    </location>
</feature>
<dbReference type="SUPFAM" id="SSF55874">
    <property type="entry name" value="ATPase domain of HSP90 chaperone/DNA topoisomerase II/histidine kinase"/>
    <property type="match status" value="1"/>
</dbReference>
<proteinExistence type="predicted"/>
<dbReference type="InterPro" id="IPR022155">
    <property type="entry name" value="DUF3684"/>
</dbReference>
<dbReference type="Gene3D" id="3.30.565.10">
    <property type="entry name" value="Histidine kinase-like ATPase, C-terminal domain"/>
    <property type="match status" value="1"/>
</dbReference>
<reference evidence="3 4" key="1">
    <citation type="journal article" date="2018" name="Evol. Lett.">
        <title>Horizontal gene cluster transfer increased hallucinogenic mushroom diversity.</title>
        <authorList>
            <person name="Reynolds H.T."/>
            <person name="Vijayakumar V."/>
            <person name="Gluck-Thaler E."/>
            <person name="Korotkin H.B."/>
            <person name="Matheny P.B."/>
            <person name="Slot J.C."/>
        </authorList>
    </citation>
    <scope>NUCLEOTIDE SEQUENCE [LARGE SCALE GENOMIC DNA]</scope>
    <source>
        <strain evidence="3 4">2629</strain>
    </source>
</reference>
<dbReference type="PANTHER" id="PTHR47839:SF1">
    <property type="entry name" value="DOMAIN PROTEIN, PUTATIVE (AFU_ORTHOLOGUE AFUA_6G04830)-RELATED"/>
    <property type="match status" value="1"/>
</dbReference>
<evidence type="ECO:0000256" key="1">
    <source>
        <dbReference type="SAM" id="MobiDB-lite"/>
    </source>
</evidence>
<name>A0A409Y9T5_9AGAR</name>
<evidence type="ECO:0000313" key="4">
    <source>
        <dbReference type="Proteomes" id="UP000284842"/>
    </source>
</evidence>
<dbReference type="PRINTS" id="PR00775">
    <property type="entry name" value="HEATSHOCK90"/>
</dbReference>
<keyword evidence="4" id="KW-1185">Reference proteome</keyword>
<feature type="compositionally biased region" description="Pro residues" evidence="1">
    <location>
        <begin position="1490"/>
        <end position="1504"/>
    </location>
</feature>
<evidence type="ECO:0000313" key="3">
    <source>
        <dbReference type="EMBL" id="PPQ99714.1"/>
    </source>
</evidence>
<dbReference type="Pfam" id="PF25794">
    <property type="entry name" value="SACS"/>
    <property type="match status" value="1"/>
</dbReference>
<sequence length="1711" mass="192073">MNIPKDALWETGHDETVEVNQRALIDKVLARYSGEFTVFRELLQNSDDAQSKAVEIRFETETYAEKKGKGGEGVVSEGVSAPKTLPDLKTALVQHWIFRNNGIVFRDEDWSRLKKIAEGNPDEEKIGAFGVGFYSLFSVTEEPFVTSGDQWMGFYWKDKKDQLFARRGKLPAADEDPSGNAWTTFSMELREQSPMPLAFDLTRFLASSITFMRHLVEVSVYFDDKRLVRLTKTTGIPRDLGIPKGLNSRSPSGIMTVEKVYSTPLHIQAEVMKWIYTSGSQKKPPPPKVNKPATQASGGFFSSLFSSFAGNSTPRLATPVPLPPPVVETVNHLAINETSVSLSIFSAAVLVRLNQKLSSEIHRSTKKNPPAKMSYELIYTAKNEYDASVQEDAKQPEATGSIFQGLRADLDGAGLARIFIGHSTAQTTGLGGHMAGRFIPTVERESIDFMDRNVAVWNKELLHIGGFLARSAYEMELDTVKAQWEGSSTKLSLPDAEIRQHLTDRVLHALKFFSFYTSTPSAEVSSLLEQAFFACSKDGSFRMISDKGIRNSKDIRIPDATFSKFLKNLPVIPLDVLEGARPIVSILQTKGFIKQINFQDVLDELRVRPLDLEECIACLEWWTSIYQRENASQLHPVRAQLLDAAILSIDGPDQEAKIIPLNTIRYVINPRTLSIPTNGPLPNTLLPLSVSKAFRPDQITAAFPWQEFTVVEWLKFICTQHQDPAFDLSLSPAWAEQVITTTARYWPSLHPDMKSAVYDLFNKHACIPTSNGMKLPTDSYFPNVNIFKDLPIVTFPSGLPIKGGLEKLLQGLGVRKHVDLQLIFTRMIKTNEWTTAELVKYLVSVRDSLSAQEIERLKHTPAFPQETDKSDKPPRSMAGNLYEPLDVFRSMKLPVLDWGKQAKWKGSSDEAKFLYDIGLRRYPPLKDLITLCSDVDPDIRTTALKYLVDNIPSRYPDYDPYDFKDVKFLPAKSKGASCLATIQEVFSTTEWAVMNFLTLDPAYTSYATKLQVKEAPHTSQLTELLRTRPPSSVNEGKAWFQLLATRLHEFKRTELELLSKTAFIPIQSGKTSSDTGVQWLPPSQCYLSGESDETFHSKLFVFVDFGSAGNSFLVACGTRSRPNVEEVVKILLADPSRFYQLTGGSEHFLSELRNIAVNVRAIPSVTLERMKRSPILLGVQRRLKPNPKKSGKTTDDWDEEEWDVSIELKRPTEIVIVDDTQSYQAFGTSLYTAPQEDLIEALYLELGSKKLSQVVKERYQTSNPQPNSKLASETRTLILERLPLFLHENTHPRAKIPFNWLTSGNNFVVEAYGKVEIEKQLQYNGLSISKKQDASAVAFRVNARSPVKLCVAVNTQLDMFEVATSLNRLMFDSPKANDTLLLMTILSTDLKSLKRRGYNAVDRIIRQQRETRLAAEAELKKAREPGPVLPGSFGSPPSDSLHDRRAAPPVPEKPIASTLTNSFMNLRKKIGMTSASHPDHRSEADENRPSSPPNNLPGPVPGGFPGPSQTRSDTGEVTPKSNISRNIDMAIDSCKPESGGVLRNREHMQRIRETLEEGYCDISGRKGDLHMIGQMGPIKIYLSEEIPQEQSASFLRSKHDPIARFIHIMTTMADIYSLPLTSLHIFYDLKGGIIAFNRNGSIFLNLRYFEAWHDADVKNGILEGAYTSWYFTLAHEIAHNLVQPHNSEHEFYFSAICEKFMIPLSRLLTSK</sequence>
<comment type="caution">
    <text evidence="3">The sequence shown here is derived from an EMBL/GenBank/DDBJ whole genome shotgun (WGS) entry which is preliminary data.</text>
</comment>
<feature type="compositionally biased region" description="Basic and acidic residues" evidence="1">
    <location>
        <begin position="1477"/>
        <end position="1488"/>
    </location>
</feature>
<dbReference type="Pfam" id="PF12449">
    <property type="entry name" value="DUF3684"/>
    <property type="match status" value="1"/>
</dbReference>
<dbReference type="InterPro" id="IPR058210">
    <property type="entry name" value="SACS/Nov_dom"/>
</dbReference>
<gene>
    <name evidence="3" type="ORF">CVT24_009697</name>
</gene>
<feature type="region of interest" description="Disordered" evidence="1">
    <location>
        <begin position="1419"/>
        <end position="1460"/>
    </location>
</feature>
<dbReference type="OrthoDB" id="10031156at2759"/>